<reference evidence="5" key="1">
    <citation type="journal article" date="2019" name="Int. J. Syst. Evol. Microbiol.">
        <title>The Global Catalogue of Microorganisms (GCM) 10K type strain sequencing project: providing services to taxonomists for standard genome sequencing and annotation.</title>
        <authorList>
            <consortium name="The Broad Institute Genomics Platform"/>
            <consortium name="The Broad Institute Genome Sequencing Center for Infectious Disease"/>
            <person name="Wu L."/>
            <person name="Ma J."/>
        </authorList>
    </citation>
    <scope>NUCLEOTIDE SEQUENCE [LARGE SCALE GENOMIC DNA]</scope>
    <source>
        <strain evidence="5">JCM 16259</strain>
    </source>
</reference>
<keyword evidence="1" id="KW-0805">Transcription regulation</keyword>
<keyword evidence="5" id="KW-1185">Reference proteome</keyword>
<evidence type="ECO:0000256" key="2">
    <source>
        <dbReference type="ARBA" id="ARBA00023163"/>
    </source>
</evidence>
<organism evidence="4 5">
    <name type="scientific">Terrabacter carboxydivorans</name>
    <dbReference type="NCBI Taxonomy" id="619730"/>
    <lineage>
        <taxon>Bacteria</taxon>
        <taxon>Bacillati</taxon>
        <taxon>Actinomycetota</taxon>
        <taxon>Actinomycetes</taxon>
        <taxon>Micrococcales</taxon>
        <taxon>Intrasporangiaceae</taxon>
        <taxon>Terrabacter</taxon>
    </lineage>
</organism>
<evidence type="ECO:0000313" key="4">
    <source>
        <dbReference type="EMBL" id="GAA2482177.1"/>
    </source>
</evidence>
<accession>A0ABP5YJ17</accession>
<dbReference type="EMBL" id="BAAARE010000008">
    <property type="protein sequence ID" value="GAA2482177.1"/>
    <property type="molecule type" value="Genomic_DNA"/>
</dbReference>
<dbReference type="Pfam" id="PF03861">
    <property type="entry name" value="ANTAR"/>
    <property type="match status" value="1"/>
</dbReference>
<evidence type="ECO:0000313" key="5">
    <source>
        <dbReference type="Proteomes" id="UP001500730"/>
    </source>
</evidence>
<dbReference type="InterPro" id="IPR003018">
    <property type="entry name" value="GAF"/>
</dbReference>
<evidence type="ECO:0000259" key="3">
    <source>
        <dbReference type="SMART" id="SM01012"/>
    </source>
</evidence>
<dbReference type="Gene3D" id="3.30.450.40">
    <property type="match status" value="1"/>
</dbReference>
<dbReference type="InterPro" id="IPR029016">
    <property type="entry name" value="GAF-like_dom_sf"/>
</dbReference>
<feature type="domain" description="ANTAR" evidence="3">
    <location>
        <begin position="184"/>
        <end position="239"/>
    </location>
</feature>
<dbReference type="InterPro" id="IPR036388">
    <property type="entry name" value="WH-like_DNA-bd_sf"/>
</dbReference>
<proteinExistence type="predicted"/>
<gene>
    <name evidence="4" type="ORF">GCM10009858_19920</name>
</gene>
<comment type="caution">
    <text evidence="4">The sequence shown here is derived from an EMBL/GenBank/DDBJ whole genome shotgun (WGS) entry which is preliminary data.</text>
</comment>
<dbReference type="Pfam" id="PF13185">
    <property type="entry name" value="GAF_2"/>
    <property type="match status" value="1"/>
</dbReference>
<dbReference type="Proteomes" id="UP001500730">
    <property type="component" value="Unassembled WGS sequence"/>
</dbReference>
<evidence type="ECO:0000256" key="1">
    <source>
        <dbReference type="ARBA" id="ARBA00023015"/>
    </source>
</evidence>
<dbReference type="Gene3D" id="1.10.10.10">
    <property type="entry name" value="Winged helix-like DNA-binding domain superfamily/Winged helix DNA-binding domain"/>
    <property type="match status" value="1"/>
</dbReference>
<dbReference type="SMART" id="SM01012">
    <property type="entry name" value="ANTAR"/>
    <property type="match status" value="1"/>
</dbReference>
<dbReference type="SUPFAM" id="SSF55781">
    <property type="entry name" value="GAF domain-like"/>
    <property type="match status" value="1"/>
</dbReference>
<protein>
    <submittedName>
        <fullName evidence="4">GAF domain-containing protein</fullName>
    </submittedName>
</protein>
<name>A0ABP5YJ17_9MICO</name>
<dbReference type="InterPro" id="IPR005561">
    <property type="entry name" value="ANTAR"/>
</dbReference>
<sequence length="250" mass="26737">MFRLTQVSRALDRFHHVVSLVDAESPRGGDGPLAERLDRICRVAVRLLPADGAGITMTDRNAHPLGTAAASSPLFRRLEDIQFTLGEGPCVEASAARSPAIEEDVGRTGTRRWPAFAAAALEEGVNAAFAFPVHVGAARLGVLDLYRYRAGPLTPESLRDALCLARVCLTTMLQQSVHGPVGDAADGMGDAFPLSSEVYQAQGVVMVQLEVPLAEAMVRLRAHAYASGQPIIDVARGILDGRIVFTREDV</sequence>
<keyword evidence="2" id="KW-0804">Transcription</keyword>